<keyword evidence="1" id="KW-0132">Cell division</keyword>
<dbReference type="GO" id="GO:0051301">
    <property type="term" value="P:cell division"/>
    <property type="evidence" value="ECO:0007669"/>
    <property type="project" value="UniProtKB-KW"/>
</dbReference>
<evidence type="ECO:0000313" key="2">
    <source>
        <dbReference type="Proteomes" id="UP000610746"/>
    </source>
</evidence>
<evidence type="ECO:0000313" key="1">
    <source>
        <dbReference type="EMBL" id="NRS91131.1"/>
    </source>
</evidence>
<protein>
    <submittedName>
        <fullName evidence="1">Cell division protein FtsQ</fullName>
    </submittedName>
</protein>
<dbReference type="RefSeq" id="WP_226927402.1">
    <property type="nucleotide sequence ID" value="NZ_JABSNO010000001.1"/>
</dbReference>
<sequence>MKNKWRILKIAITVILFGFLLSFSLKRFNEAKLETIKVKLNPTKPEVYFIDEKEIRSIVQKNNPTQKIGDVDIPKIEKLINNLPSIDSANVFLNLNGTLNVDIRQKVPVFRLTKNGNTFYVDAKGNEFPLSKTYSHPSMLVNGNVEKSEYPALVELVKKIEEDPFSKKYFIGISKIKGSYNLLPVEGNYKVEIGDLERIDLKVKGFKTFMEKVLSYKSPDVYNKISLKYENQIVTTLNPNFAENDSLLALGKKEMEKLPDLVKRKQLAELKERQLKKK</sequence>
<keyword evidence="2" id="KW-1185">Reference proteome</keyword>
<reference evidence="1" key="1">
    <citation type="submission" date="2020-05" db="EMBL/GenBank/DDBJ databases">
        <title>Genomic Encyclopedia of Type Strains, Phase IV (KMG-V): Genome sequencing to study the core and pangenomes of soil and plant-associated prokaryotes.</title>
        <authorList>
            <person name="Whitman W."/>
        </authorList>
    </citation>
    <scope>NUCLEOTIDE SEQUENCE</scope>
    <source>
        <strain evidence="1">16F</strain>
    </source>
</reference>
<dbReference type="Proteomes" id="UP000610746">
    <property type="component" value="Unassembled WGS sequence"/>
</dbReference>
<accession>A0A8J8G4W8</accession>
<dbReference type="EMBL" id="JABSNO010000001">
    <property type="protein sequence ID" value="NRS91131.1"/>
    <property type="molecule type" value="Genomic_DNA"/>
</dbReference>
<dbReference type="AlphaFoldDB" id="A0A8J8G4W8"/>
<name>A0A8J8G4W8_9FLAO</name>
<organism evidence="1 2">
    <name type="scientific">Frigoriflavimonas asaccharolytica</name>
    <dbReference type="NCBI Taxonomy" id="2735899"/>
    <lineage>
        <taxon>Bacteria</taxon>
        <taxon>Pseudomonadati</taxon>
        <taxon>Bacteroidota</taxon>
        <taxon>Flavobacteriia</taxon>
        <taxon>Flavobacteriales</taxon>
        <taxon>Weeksellaceae</taxon>
        <taxon>Frigoriflavimonas</taxon>
    </lineage>
</organism>
<comment type="caution">
    <text evidence="1">The sequence shown here is derived from an EMBL/GenBank/DDBJ whole genome shotgun (WGS) entry which is preliminary data.</text>
</comment>
<proteinExistence type="predicted"/>
<gene>
    <name evidence="1" type="ORF">HNQ03_000196</name>
</gene>
<keyword evidence="1" id="KW-0131">Cell cycle</keyword>